<keyword evidence="2" id="KW-0489">Methyltransferase</keyword>
<gene>
    <name evidence="2" type="ORF">ABID43_004736</name>
</gene>
<dbReference type="RefSeq" id="WP_238278240.1">
    <property type="nucleotide sequence ID" value="NZ_BPQL01000031.1"/>
</dbReference>
<feature type="domain" description="Methyltransferase type 11" evidence="1">
    <location>
        <begin position="20"/>
        <end position="110"/>
    </location>
</feature>
<dbReference type="Pfam" id="PF08241">
    <property type="entry name" value="Methyltransf_11"/>
    <property type="match status" value="1"/>
</dbReference>
<comment type="caution">
    <text evidence="2">The sequence shown here is derived from an EMBL/GenBank/DDBJ whole genome shotgun (WGS) entry which is preliminary data.</text>
</comment>
<dbReference type="SUPFAM" id="SSF53335">
    <property type="entry name" value="S-adenosyl-L-methionine-dependent methyltransferases"/>
    <property type="match status" value="1"/>
</dbReference>
<dbReference type="CDD" id="cd02440">
    <property type="entry name" value="AdoMet_MTases"/>
    <property type="match status" value="1"/>
</dbReference>
<sequence length="224" mass="22932">MDALTLIRETFAPLPGRRLIDIGCGPGALAGALAGEGARVTGIDPNPAAITQAAGAVPGAGFAVASGAHLPFAEAAFDGAVFLNTLHHMPEAGAALREAVRVVAPGARIVVVEPLAEGSFFTALRPVEDETAVRRAAQATLDALVAAGELACERDVTFARSETFAGLDPFLARVLATDPARAGAIAERRAAIEAAFLAAASRDDQGRFVLVQPLRACILTGRFA</sequence>
<dbReference type="InterPro" id="IPR013216">
    <property type="entry name" value="Methyltransf_11"/>
</dbReference>
<dbReference type="GO" id="GO:0008168">
    <property type="term" value="F:methyltransferase activity"/>
    <property type="evidence" value="ECO:0007669"/>
    <property type="project" value="UniProtKB-KW"/>
</dbReference>
<keyword evidence="2" id="KW-0808">Transferase</keyword>
<dbReference type="Proteomes" id="UP001549145">
    <property type="component" value="Unassembled WGS sequence"/>
</dbReference>
<dbReference type="PANTHER" id="PTHR42912:SF93">
    <property type="entry name" value="N6-ADENOSINE-METHYLTRANSFERASE TMT1A"/>
    <property type="match status" value="1"/>
</dbReference>
<dbReference type="EMBL" id="JBEPMM010000023">
    <property type="protein sequence ID" value="MET3695170.1"/>
    <property type="molecule type" value="Genomic_DNA"/>
</dbReference>
<evidence type="ECO:0000313" key="3">
    <source>
        <dbReference type="Proteomes" id="UP001549145"/>
    </source>
</evidence>
<evidence type="ECO:0000259" key="1">
    <source>
        <dbReference type="Pfam" id="PF08241"/>
    </source>
</evidence>
<accession>A0ABV2LBE4</accession>
<evidence type="ECO:0000313" key="2">
    <source>
        <dbReference type="EMBL" id="MET3695170.1"/>
    </source>
</evidence>
<dbReference type="PANTHER" id="PTHR42912">
    <property type="entry name" value="METHYLTRANSFERASE"/>
    <property type="match status" value="1"/>
</dbReference>
<name>A0ABV2LBE4_9HYPH</name>
<dbReference type="Gene3D" id="3.40.50.150">
    <property type="entry name" value="Vaccinia Virus protein VP39"/>
    <property type="match status" value="1"/>
</dbReference>
<protein>
    <submittedName>
        <fullName evidence="2">SAM-dependent methyltransferase</fullName>
    </submittedName>
</protein>
<reference evidence="2 3" key="1">
    <citation type="submission" date="2024-06" db="EMBL/GenBank/DDBJ databases">
        <title>Genomic Encyclopedia of Type Strains, Phase IV (KMG-IV): sequencing the most valuable type-strain genomes for metagenomic binning, comparative biology and taxonomic classification.</title>
        <authorList>
            <person name="Goeker M."/>
        </authorList>
    </citation>
    <scope>NUCLEOTIDE SEQUENCE [LARGE SCALE GENOMIC DNA]</scope>
    <source>
        <strain evidence="2 3">DSM 21331</strain>
    </source>
</reference>
<proteinExistence type="predicted"/>
<dbReference type="InterPro" id="IPR029063">
    <property type="entry name" value="SAM-dependent_MTases_sf"/>
</dbReference>
<dbReference type="InterPro" id="IPR050508">
    <property type="entry name" value="Methyltransf_Superfamily"/>
</dbReference>
<organism evidence="2 3">
    <name type="scientific">Methylobacterium goesingense</name>
    <dbReference type="NCBI Taxonomy" id="243690"/>
    <lineage>
        <taxon>Bacteria</taxon>
        <taxon>Pseudomonadati</taxon>
        <taxon>Pseudomonadota</taxon>
        <taxon>Alphaproteobacteria</taxon>
        <taxon>Hyphomicrobiales</taxon>
        <taxon>Methylobacteriaceae</taxon>
        <taxon>Methylobacterium</taxon>
    </lineage>
</organism>
<dbReference type="GO" id="GO:0032259">
    <property type="term" value="P:methylation"/>
    <property type="evidence" value="ECO:0007669"/>
    <property type="project" value="UniProtKB-KW"/>
</dbReference>
<keyword evidence="3" id="KW-1185">Reference proteome</keyword>